<reference evidence="1" key="1">
    <citation type="submission" date="2018-11" db="EMBL/GenBank/DDBJ databases">
        <authorList>
            <consortium name="Pathogen Informatics"/>
        </authorList>
    </citation>
    <scope>NUCLEOTIDE SEQUENCE</scope>
</reference>
<gene>
    <name evidence="1" type="ORF">PXEA_LOCUS28320</name>
</gene>
<proteinExistence type="predicted"/>
<dbReference type="AlphaFoldDB" id="A0A3S5AEE7"/>
<keyword evidence="2" id="KW-1185">Reference proteome</keyword>
<sequence>MAGIEVTQSLHLGPCTGRLGNPAEQSFLVRSPNVCKGSLVQFGLRLSDAIRYRLLRFRRLSIAKQCLVNKKFSSFCSLSSCVALKLVRLASMGVCVCAFVCQLDMGTVLLYSFHSLFDNASVSLAANQWSRKLRAQPPGLGYRLP</sequence>
<comment type="caution">
    <text evidence="1">The sequence shown here is derived from an EMBL/GenBank/DDBJ whole genome shotgun (WGS) entry which is preliminary data.</text>
</comment>
<dbReference type="Proteomes" id="UP000784294">
    <property type="component" value="Unassembled WGS sequence"/>
</dbReference>
<organism evidence="1 2">
    <name type="scientific">Protopolystoma xenopodis</name>
    <dbReference type="NCBI Taxonomy" id="117903"/>
    <lineage>
        <taxon>Eukaryota</taxon>
        <taxon>Metazoa</taxon>
        <taxon>Spiralia</taxon>
        <taxon>Lophotrochozoa</taxon>
        <taxon>Platyhelminthes</taxon>
        <taxon>Monogenea</taxon>
        <taxon>Polyopisthocotylea</taxon>
        <taxon>Polystomatidea</taxon>
        <taxon>Polystomatidae</taxon>
        <taxon>Protopolystoma</taxon>
    </lineage>
</organism>
<name>A0A3S5AEE7_9PLAT</name>
<evidence type="ECO:0000313" key="1">
    <source>
        <dbReference type="EMBL" id="VEL34880.1"/>
    </source>
</evidence>
<evidence type="ECO:0000313" key="2">
    <source>
        <dbReference type="Proteomes" id="UP000784294"/>
    </source>
</evidence>
<accession>A0A3S5AEE7</accession>
<protein>
    <submittedName>
        <fullName evidence="1">Uncharacterized protein</fullName>
    </submittedName>
</protein>
<dbReference type="EMBL" id="CAAALY010248611">
    <property type="protein sequence ID" value="VEL34880.1"/>
    <property type="molecule type" value="Genomic_DNA"/>
</dbReference>